<evidence type="ECO:0000313" key="3">
    <source>
        <dbReference type="Proteomes" id="UP000297716"/>
    </source>
</evidence>
<feature type="transmembrane region" description="Helical" evidence="1">
    <location>
        <begin position="77"/>
        <end position="100"/>
    </location>
</feature>
<evidence type="ECO:0000313" key="2">
    <source>
        <dbReference type="EMBL" id="TGJ79344.1"/>
    </source>
</evidence>
<dbReference type="OrthoDB" id="3248909at2759"/>
<gene>
    <name evidence="2" type="ORF">E0Z10_g9420</name>
</gene>
<dbReference type="AlphaFoldDB" id="A0A4Z0Y698"/>
<dbReference type="Proteomes" id="UP000297716">
    <property type="component" value="Unassembled WGS sequence"/>
</dbReference>
<feature type="transmembrane region" description="Helical" evidence="1">
    <location>
        <begin position="542"/>
        <end position="569"/>
    </location>
</feature>
<reference evidence="2 3" key="1">
    <citation type="submission" date="2019-03" db="EMBL/GenBank/DDBJ databases">
        <title>Draft genome sequence of Xylaria hypoxylon DSM 108379, a ubiquitous saprotrophic-parasitic fungi on hardwood.</title>
        <authorList>
            <person name="Buettner E."/>
            <person name="Leonhardt S."/>
            <person name="Gebauer A.M."/>
            <person name="Liers C."/>
            <person name="Hofrichter M."/>
            <person name="Kellner H."/>
        </authorList>
    </citation>
    <scope>NUCLEOTIDE SEQUENCE [LARGE SCALE GENOMIC DNA]</scope>
    <source>
        <strain evidence="2 3">DSM 108379</strain>
    </source>
</reference>
<dbReference type="EMBL" id="SKBN01000295">
    <property type="protein sequence ID" value="TGJ79344.1"/>
    <property type="molecule type" value="Genomic_DNA"/>
</dbReference>
<keyword evidence="1" id="KW-1133">Transmembrane helix</keyword>
<feature type="transmembrane region" description="Helical" evidence="1">
    <location>
        <begin position="673"/>
        <end position="696"/>
    </location>
</feature>
<feature type="transmembrane region" description="Helical" evidence="1">
    <location>
        <begin position="120"/>
        <end position="137"/>
    </location>
</feature>
<dbReference type="InterPro" id="IPR021840">
    <property type="entry name" value="DUF3433"/>
</dbReference>
<protein>
    <submittedName>
        <fullName evidence="2">Uncharacterized protein</fullName>
    </submittedName>
</protein>
<evidence type="ECO:0000256" key="1">
    <source>
        <dbReference type="SAM" id="Phobius"/>
    </source>
</evidence>
<sequence length="806" mass="88139">MPVYSSNNLNPAQSLSTLSHTSNSFIFSSVDGRSQSFNQANDAKTSLTQQMDVSTATHTVQDGMAMAWLPYTLRWPCFLATVAFACLLEIAVVVVHSISWRNSGLVADDGSGILQIGSKFVPTLLATIYVFLTSILLDDVKRTEPFARLSSPAGAQADLSVCWTADAWWDALFSSFPNRRKKTNWAMLCATLAFVLGFLIISPLSSSLIVSQTVVSTQETQLLQLNIRPSMPIQAKPLSETYYRSISSVLRNVTTSAWISDQYAIVPFWPASFETAPLGPILFDTDQTWTATTSVFSTELTCEPIKLKNISETIVSDGGNGVTGGQNVVLSSERDCAISYRYAYNVDGGIVWDTPNNMDGVLFFYVNDSNTSVPPPCSQDEYYIAAVTSPETIVVGEACKASYFLGDSVVTASLINGQSIVKIDEQKYHANRKPISSTVADISTFQNAFLSSDWSVHLSASDITKYSHQAKRLFVGPGNLLAAMYDFSPDRMTADMTEQKRNITRRIKGRFFGELLRDCFNDNRLHNPVEIPGLIITSPRRLVVVSAVAITLEVVLIIILALLSVVFVLTRPARRPLGLDADPASAMSIAKLLSDDTDTMRSFLNIPTAIEAKAEVTSSKYWYGIERGKICLISRETAASATNRSNASTGAQTQRGKGRTDLDGIGNSTVFGIWPLIVLVIILTTVMTTILTLYIYSQGHKLYQKAFVYTVSVSVQGVDLGDVNPASIVTTLVAVTIGLWWGSLDTNLRRAQPFLALALGPVIGSKGASISYRSSYLLWASARAARRKHWMLFLVCTGAFLSQIRM</sequence>
<proteinExistence type="predicted"/>
<comment type="caution">
    <text evidence="2">The sequence shown here is derived from an EMBL/GenBank/DDBJ whole genome shotgun (WGS) entry which is preliminary data.</text>
</comment>
<keyword evidence="1" id="KW-0472">Membrane</keyword>
<keyword evidence="1" id="KW-0812">Transmembrane</keyword>
<organism evidence="2 3">
    <name type="scientific">Xylaria hypoxylon</name>
    <dbReference type="NCBI Taxonomy" id="37992"/>
    <lineage>
        <taxon>Eukaryota</taxon>
        <taxon>Fungi</taxon>
        <taxon>Dikarya</taxon>
        <taxon>Ascomycota</taxon>
        <taxon>Pezizomycotina</taxon>
        <taxon>Sordariomycetes</taxon>
        <taxon>Xylariomycetidae</taxon>
        <taxon>Xylariales</taxon>
        <taxon>Xylariaceae</taxon>
        <taxon>Xylaria</taxon>
    </lineage>
</organism>
<feature type="transmembrane region" description="Helical" evidence="1">
    <location>
        <begin position="723"/>
        <end position="742"/>
    </location>
</feature>
<dbReference type="Pfam" id="PF11915">
    <property type="entry name" value="DUF3433"/>
    <property type="match status" value="2"/>
</dbReference>
<dbReference type="PANTHER" id="PTHR37544">
    <property type="entry name" value="SPRAY-RELATED"/>
    <property type="match status" value="1"/>
</dbReference>
<feature type="transmembrane region" description="Helical" evidence="1">
    <location>
        <begin position="185"/>
        <end position="204"/>
    </location>
</feature>
<name>A0A4Z0Y698_9PEZI</name>
<keyword evidence="3" id="KW-1185">Reference proteome</keyword>
<dbReference type="PANTHER" id="PTHR37544:SF3">
    <property type="entry name" value="SPRAY"/>
    <property type="match status" value="1"/>
</dbReference>
<accession>A0A4Z0Y698</accession>